<comment type="similarity">
    <text evidence="1 3">Belongs to the short-chain dehydrogenases/reductases (SDR) family.</text>
</comment>
<evidence type="ECO:0000256" key="3">
    <source>
        <dbReference type="RuleBase" id="RU000363"/>
    </source>
</evidence>
<dbReference type="SUPFAM" id="SSF51735">
    <property type="entry name" value="NAD(P)-binding Rossmann-fold domains"/>
    <property type="match status" value="1"/>
</dbReference>
<dbReference type="Proteomes" id="UP001649381">
    <property type="component" value="Unassembled WGS sequence"/>
</dbReference>
<dbReference type="InterPro" id="IPR036291">
    <property type="entry name" value="NAD(P)-bd_dom_sf"/>
</dbReference>
<dbReference type="EMBL" id="JAKIJS010000002">
    <property type="protein sequence ID" value="MCF6139309.1"/>
    <property type="molecule type" value="Genomic_DNA"/>
</dbReference>
<dbReference type="PANTHER" id="PTHR44196:SF1">
    <property type="entry name" value="DEHYDROGENASE_REDUCTASE SDR FAMILY MEMBER 7B"/>
    <property type="match status" value="1"/>
</dbReference>
<dbReference type="RefSeq" id="WP_236338071.1">
    <property type="nucleotide sequence ID" value="NZ_JAKIJS010000002.1"/>
</dbReference>
<comment type="caution">
    <text evidence="4">The sequence shown here is derived from an EMBL/GenBank/DDBJ whole genome shotgun (WGS) entry which is preliminary data.</text>
</comment>
<evidence type="ECO:0000256" key="1">
    <source>
        <dbReference type="ARBA" id="ARBA00006484"/>
    </source>
</evidence>
<dbReference type="CDD" id="cd05233">
    <property type="entry name" value="SDR_c"/>
    <property type="match status" value="1"/>
</dbReference>
<dbReference type="PRINTS" id="PR00081">
    <property type="entry name" value="GDHRDH"/>
</dbReference>
<dbReference type="Pfam" id="PF00106">
    <property type="entry name" value="adh_short"/>
    <property type="match status" value="1"/>
</dbReference>
<dbReference type="Gene3D" id="3.40.50.720">
    <property type="entry name" value="NAD(P)-binding Rossmann-like Domain"/>
    <property type="match status" value="1"/>
</dbReference>
<dbReference type="PANTHER" id="PTHR44196">
    <property type="entry name" value="DEHYDROGENASE/REDUCTASE SDR FAMILY MEMBER 7B"/>
    <property type="match status" value="1"/>
</dbReference>
<name>A0ABS9H2X7_9BACL</name>
<dbReference type="InterPro" id="IPR002347">
    <property type="entry name" value="SDR_fam"/>
</dbReference>
<dbReference type="PRINTS" id="PR00080">
    <property type="entry name" value="SDRFAMILY"/>
</dbReference>
<reference evidence="4 5" key="1">
    <citation type="submission" date="2022-01" db="EMBL/GenBank/DDBJ databases">
        <title>Alkalihalobacillus sp. EGI L200015, a novel bacterium isolated from a salt lake sediment.</title>
        <authorList>
            <person name="Gao L."/>
            <person name="Fang B.-Z."/>
            <person name="Li W.-J."/>
        </authorList>
    </citation>
    <scope>NUCLEOTIDE SEQUENCE [LARGE SCALE GENOMIC DNA]</scope>
    <source>
        <strain evidence="4 5">KCTC 12718</strain>
    </source>
</reference>
<proteinExistence type="inferred from homology"/>
<keyword evidence="5" id="KW-1185">Reference proteome</keyword>
<accession>A0ABS9H2X7</accession>
<gene>
    <name evidence="4" type="ORF">L2716_16350</name>
</gene>
<evidence type="ECO:0000313" key="4">
    <source>
        <dbReference type="EMBL" id="MCF6139309.1"/>
    </source>
</evidence>
<sequence>MMNVLITGAGTGLGKSLALQYGKNGNHVYLIGRRLEPLEEVVQSIKSAGGHATPLTCDITDFDEVEQKINSVVQNTPIDLLINNAGTGIFGPLNTYRSDDIDQMFATNVKGTIHMTRAILPTLVEQGNGQVMNIISTAGLRGKKNESVYVASKFAVRGFTESLIKELEGTAIKMTAVYMGGMDTPFWDETDHIDDRSRLKSPDEVAQLIVEQNSGQAEIFIDR</sequence>
<protein>
    <submittedName>
        <fullName evidence="4">SDR family oxidoreductase</fullName>
    </submittedName>
</protein>
<keyword evidence="2" id="KW-0560">Oxidoreductase</keyword>
<evidence type="ECO:0000256" key="2">
    <source>
        <dbReference type="ARBA" id="ARBA00023002"/>
    </source>
</evidence>
<organism evidence="4 5">
    <name type="scientific">Pseudalkalibacillus berkeleyi</name>
    <dbReference type="NCBI Taxonomy" id="1069813"/>
    <lineage>
        <taxon>Bacteria</taxon>
        <taxon>Bacillati</taxon>
        <taxon>Bacillota</taxon>
        <taxon>Bacilli</taxon>
        <taxon>Bacillales</taxon>
        <taxon>Fictibacillaceae</taxon>
        <taxon>Pseudalkalibacillus</taxon>
    </lineage>
</organism>
<evidence type="ECO:0000313" key="5">
    <source>
        <dbReference type="Proteomes" id="UP001649381"/>
    </source>
</evidence>